<accession>A0A2Z6S4L7</accession>
<sequence>MSIAQLSFSLKSQLQKIIEFSNQNLEDVTPRKLMIGNLIKGVFGNHTLTEIHASLNDADKLRTLIHRVQRDLHPYGQLYSRCNLLFSEK</sequence>
<keyword evidence="2" id="KW-1185">Reference proteome</keyword>
<organism evidence="1 2">
    <name type="scientific">Rhizophagus clarus</name>
    <dbReference type="NCBI Taxonomy" id="94130"/>
    <lineage>
        <taxon>Eukaryota</taxon>
        <taxon>Fungi</taxon>
        <taxon>Fungi incertae sedis</taxon>
        <taxon>Mucoromycota</taxon>
        <taxon>Glomeromycotina</taxon>
        <taxon>Glomeromycetes</taxon>
        <taxon>Glomerales</taxon>
        <taxon>Glomeraceae</taxon>
        <taxon>Rhizophagus</taxon>
    </lineage>
</organism>
<dbReference type="Proteomes" id="UP000247702">
    <property type="component" value="Unassembled WGS sequence"/>
</dbReference>
<protein>
    <submittedName>
        <fullName evidence="1">Uncharacterized protein</fullName>
    </submittedName>
</protein>
<evidence type="ECO:0000313" key="1">
    <source>
        <dbReference type="EMBL" id="GBC10176.1"/>
    </source>
</evidence>
<dbReference type="AlphaFoldDB" id="A0A2Z6S4L7"/>
<evidence type="ECO:0000313" key="2">
    <source>
        <dbReference type="Proteomes" id="UP000247702"/>
    </source>
</evidence>
<dbReference type="EMBL" id="BEXD01004359">
    <property type="protein sequence ID" value="GBC10176.1"/>
    <property type="molecule type" value="Genomic_DNA"/>
</dbReference>
<proteinExistence type="predicted"/>
<reference evidence="1 2" key="1">
    <citation type="submission" date="2017-11" db="EMBL/GenBank/DDBJ databases">
        <title>The genome of Rhizophagus clarus HR1 reveals common genetic basis of auxotrophy among arbuscular mycorrhizal fungi.</title>
        <authorList>
            <person name="Kobayashi Y."/>
        </authorList>
    </citation>
    <scope>NUCLEOTIDE SEQUENCE [LARGE SCALE GENOMIC DNA]</scope>
    <source>
        <strain evidence="1 2">HR1</strain>
    </source>
</reference>
<gene>
    <name evidence="1" type="ORF">RclHR1_00940017</name>
</gene>
<comment type="caution">
    <text evidence="1">The sequence shown here is derived from an EMBL/GenBank/DDBJ whole genome shotgun (WGS) entry which is preliminary data.</text>
</comment>
<name>A0A2Z6S4L7_9GLOM</name>